<protein>
    <recommendedName>
        <fullName evidence="5">C-type lectin domain-containing protein</fullName>
    </recommendedName>
</protein>
<dbReference type="InterPro" id="IPR016186">
    <property type="entry name" value="C-type_lectin-like/link_sf"/>
</dbReference>
<proteinExistence type="predicted"/>
<dbReference type="Proteomes" id="UP001591681">
    <property type="component" value="Unassembled WGS sequence"/>
</dbReference>
<feature type="compositionally biased region" description="Polar residues" evidence="3">
    <location>
        <begin position="106"/>
        <end position="125"/>
    </location>
</feature>
<dbReference type="SUPFAM" id="SSF56436">
    <property type="entry name" value="C-type lectin-like"/>
    <property type="match status" value="1"/>
</dbReference>
<dbReference type="EMBL" id="JBHFQA010000021">
    <property type="protein sequence ID" value="KAL2080386.1"/>
    <property type="molecule type" value="Genomic_DNA"/>
</dbReference>
<evidence type="ECO:0000256" key="1">
    <source>
        <dbReference type="ARBA" id="ARBA00022734"/>
    </source>
</evidence>
<dbReference type="InterPro" id="IPR016187">
    <property type="entry name" value="CTDL_fold"/>
</dbReference>
<gene>
    <name evidence="6" type="ORF">ACEWY4_024179</name>
</gene>
<feature type="region of interest" description="Disordered" evidence="3">
    <location>
        <begin position="100"/>
        <end position="133"/>
    </location>
</feature>
<dbReference type="CDD" id="cd03590">
    <property type="entry name" value="CLECT_DC-SIGN_like"/>
    <property type="match status" value="1"/>
</dbReference>
<evidence type="ECO:0000259" key="5">
    <source>
        <dbReference type="PROSITE" id="PS50041"/>
    </source>
</evidence>
<comment type="caution">
    <text evidence="6">The sequence shown here is derived from an EMBL/GenBank/DDBJ whole genome shotgun (WGS) entry which is preliminary data.</text>
</comment>
<dbReference type="InterPro" id="IPR051379">
    <property type="entry name" value="C-type_Lectin_Receptor_IMM"/>
</dbReference>
<dbReference type="Pfam" id="PF00059">
    <property type="entry name" value="Lectin_C"/>
    <property type="match status" value="1"/>
</dbReference>
<evidence type="ECO:0000256" key="4">
    <source>
        <dbReference type="SAM" id="Phobius"/>
    </source>
</evidence>
<feature type="domain" description="C-type lectin" evidence="5">
    <location>
        <begin position="144"/>
        <end position="278"/>
    </location>
</feature>
<keyword evidence="1" id="KW-0430">Lectin</keyword>
<dbReference type="PROSITE" id="PS50041">
    <property type="entry name" value="C_TYPE_LECTIN_2"/>
    <property type="match status" value="1"/>
</dbReference>
<dbReference type="InterPro" id="IPR001304">
    <property type="entry name" value="C-type_lectin-like"/>
</dbReference>
<dbReference type="AlphaFoldDB" id="A0ABD1J1A5"/>
<accession>A0ABD1J1A5</accession>
<keyword evidence="4" id="KW-1133">Transmembrane helix</keyword>
<evidence type="ECO:0000313" key="7">
    <source>
        <dbReference type="Proteomes" id="UP001591681"/>
    </source>
</evidence>
<evidence type="ECO:0000256" key="3">
    <source>
        <dbReference type="SAM" id="MobiDB-lite"/>
    </source>
</evidence>
<evidence type="ECO:0000313" key="6">
    <source>
        <dbReference type="EMBL" id="KAL2080386.1"/>
    </source>
</evidence>
<organism evidence="6 7">
    <name type="scientific">Coilia grayii</name>
    <name type="common">Gray's grenadier anchovy</name>
    <dbReference type="NCBI Taxonomy" id="363190"/>
    <lineage>
        <taxon>Eukaryota</taxon>
        <taxon>Metazoa</taxon>
        <taxon>Chordata</taxon>
        <taxon>Craniata</taxon>
        <taxon>Vertebrata</taxon>
        <taxon>Euteleostomi</taxon>
        <taxon>Actinopterygii</taxon>
        <taxon>Neopterygii</taxon>
        <taxon>Teleostei</taxon>
        <taxon>Clupei</taxon>
        <taxon>Clupeiformes</taxon>
        <taxon>Clupeoidei</taxon>
        <taxon>Engraulidae</taxon>
        <taxon>Coilinae</taxon>
        <taxon>Coilia</taxon>
    </lineage>
</organism>
<keyword evidence="4" id="KW-0812">Transmembrane</keyword>
<evidence type="ECO:0000256" key="2">
    <source>
        <dbReference type="ARBA" id="ARBA00023157"/>
    </source>
</evidence>
<dbReference type="SMART" id="SM00034">
    <property type="entry name" value="CLECT"/>
    <property type="match status" value="1"/>
</dbReference>
<dbReference type="PANTHER" id="PTHR46746:SF9">
    <property type="entry name" value="CD209 ANTIGEN-LIKE PROTEIN C-LIKE"/>
    <property type="match status" value="1"/>
</dbReference>
<keyword evidence="4" id="KW-0472">Membrane</keyword>
<dbReference type="PANTHER" id="PTHR46746">
    <property type="entry name" value="KILLER CELL LECTIN-LIKE RECEPTOR SUBFAMILY F MEMBER 2"/>
    <property type="match status" value="1"/>
</dbReference>
<sequence>MSKPVVYPKVKRGAKGDTAGTAPPSKVEISEEEIAHSAVVISNQQGPTKFVPDDPSPTERSKGKGRYVHLRLVVVLCILFLTLWFAIRLSLSLTNITGKPEEETQKPATQCTEVNRHTTNTPNDSTSEERKDSVTDSSAEWKLYEKHCYFFSNVKQTWASSKEECVRMKSHLAIINNKAEQIFLMKELSRIMTEEEDKFWIGLNDIDKEGEWLWVDNTPLSGPTFWSYNEPDNWKVTEENPYPDGEDCVRIGEKGFDSAKPKGWVDTSCHRMMKFICETATCS</sequence>
<dbReference type="InterPro" id="IPR033989">
    <property type="entry name" value="CD209-like_CTLD"/>
</dbReference>
<feature type="region of interest" description="Disordered" evidence="3">
    <location>
        <begin position="43"/>
        <end position="63"/>
    </location>
</feature>
<keyword evidence="2" id="KW-1015">Disulfide bond</keyword>
<feature type="region of interest" description="Disordered" evidence="3">
    <location>
        <begin position="1"/>
        <end position="26"/>
    </location>
</feature>
<dbReference type="GO" id="GO:0030246">
    <property type="term" value="F:carbohydrate binding"/>
    <property type="evidence" value="ECO:0007669"/>
    <property type="project" value="UniProtKB-KW"/>
</dbReference>
<dbReference type="Gene3D" id="3.10.100.10">
    <property type="entry name" value="Mannose-Binding Protein A, subunit A"/>
    <property type="match status" value="1"/>
</dbReference>
<keyword evidence="7" id="KW-1185">Reference proteome</keyword>
<reference evidence="6 7" key="1">
    <citation type="submission" date="2024-09" db="EMBL/GenBank/DDBJ databases">
        <title>A chromosome-level genome assembly of Gray's grenadier anchovy, Coilia grayii.</title>
        <authorList>
            <person name="Fu Z."/>
        </authorList>
    </citation>
    <scope>NUCLEOTIDE SEQUENCE [LARGE SCALE GENOMIC DNA]</scope>
    <source>
        <strain evidence="6">G4</strain>
        <tissue evidence="6">Muscle</tissue>
    </source>
</reference>
<feature type="transmembrane region" description="Helical" evidence="4">
    <location>
        <begin position="68"/>
        <end position="87"/>
    </location>
</feature>
<name>A0ABD1J1A5_9TELE</name>